<gene>
    <name evidence="2" type="ORF">TSPGSL018_12288</name>
</gene>
<protein>
    <submittedName>
        <fullName evidence="2">Uncharacterized protein</fullName>
    </submittedName>
</protein>
<feature type="non-terminal residue" evidence="2">
    <location>
        <position position="86"/>
    </location>
</feature>
<evidence type="ECO:0000313" key="2">
    <source>
        <dbReference type="EMBL" id="JAC66986.1"/>
    </source>
</evidence>
<dbReference type="EMBL" id="GBEZ01019592">
    <property type="protein sequence ID" value="JAC66986.1"/>
    <property type="molecule type" value="Transcribed_RNA"/>
</dbReference>
<name>A0A061R8Z6_9CHLO</name>
<reference evidence="2" key="1">
    <citation type="submission" date="2014-05" db="EMBL/GenBank/DDBJ databases">
        <title>The transcriptome of the halophilic microalga Tetraselmis sp. GSL018 isolated from the Great Salt Lake, Utah.</title>
        <authorList>
            <person name="Jinkerson R.E."/>
            <person name="D'Adamo S."/>
            <person name="Posewitz M.C."/>
        </authorList>
    </citation>
    <scope>NUCLEOTIDE SEQUENCE</scope>
    <source>
        <strain evidence="2">GSL018</strain>
    </source>
</reference>
<dbReference type="AlphaFoldDB" id="A0A061R8Z6"/>
<evidence type="ECO:0000256" key="1">
    <source>
        <dbReference type="SAM" id="MobiDB-lite"/>
    </source>
</evidence>
<feature type="region of interest" description="Disordered" evidence="1">
    <location>
        <begin position="1"/>
        <end position="22"/>
    </location>
</feature>
<feature type="non-terminal residue" evidence="2">
    <location>
        <position position="1"/>
    </location>
</feature>
<feature type="compositionally biased region" description="Basic residues" evidence="1">
    <location>
        <begin position="1"/>
        <end position="19"/>
    </location>
</feature>
<proteinExistence type="predicted"/>
<accession>A0A061R8Z6</accession>
<organism evidence="2">
    <name type="scientific">Tetraselmis sp. GSL018</name>
    <dbReference type="NCBI Taxonomy" id="582737"/>
    <lineage>
        <taxon>Eukaryota</taxon>
        <taxon>Viridiplantae</taxon>
        <taxon>Chlorophyta</taxon>
        <taxon>core chlorophytes</taxon>
        <taxon>Chlorodendrophyceae</taxon>
        <taxon>Chlorodendrales</taxon>
        <taxon>Chlorodendraceae</taxon>
        <taxon>Tetraselmis</taxon>
    </lineage>
</organism>
<sequence>RRRRRPGSNRRPARGNRPHTHSEAFGPIVFTVACFHHLYVCVLSSLPIPVSPLSVLDGGRFPSSWGRFSCSPFSQLSLSLSLSLSL</sequence>